<dbReference type="SUPFAM" id="SSF52279">
    <property type="entry name" value="Beta-D-glucan exohydrolase, C-terminal domain"/>
    <property type="match status" value="1"/>
</dbReference>
<dbReference type="InterPro" id="IPR017853">
    <property type="entry name" value="GH"/>
</dbReference>
<proteinExistence type="inferred from homology"/>
<dbReference type="Pfam" id="PF07691">
    <property type="entry name" value="PA14"/>
    <property type="match status" value="1"/>
</dbReference>
<dbReference type="InterPro" id="IPR013783">
    <property type="entry name" value="Ig-like_fold"/>
</dbReference>
<name>A0A937LJ08_9GAMM</name>
<dbReference type="Proteomes" id="UP000711391">
    <property type="component" value="Unassembled WGS sequence"/>
</dbReference>
<sequence>MQNIQELINKLTIEEKITLLSGADAWHTCEIERLNIPSLKMSDGPNGVRGDGKSGKASACFPCAISVGSTWNMSLIYKLGEELAEEAKIKNVDVLLGPTINIHRHPLGGRHFECFSEDPFLTGKIAINYVKGVQSKDIAACLKHFVGNDTEFERYSVSSNIDEKTLREIYLLPFNMAINEANAQVVMSAYNKLDNIYCSSHKNLLVDILKDEWGFSGYVVSDWGAATETIENAIGGLDLEMPGPAKSWGSNLLDAVNNKEVSIECIDDKVKRILNVMNFTKRFEKNSNIKEQALENDSQRKLLKQAAQEGMVLLKNEGILPLNKDISSLGIIGPNAKKAQIIGGGSATLVPYHESHPIEALTNCLSKNTTIKYSKGCHTYRYLPEINSSLTKENGFLVEYFDMAKGSESLISSKILKGSKFWIFEGFAKDIIGGKDRPDVLVKFSCRYTPDISGEHEFEIFAIGKSKLFINGEEIIDNWTNPIPGDAFFAHGTKPQRGSEFLEKNKEYKIEIQYKFEGNFPAIYIGCQPPDKINLFDEALNIAKEVDQVILIVGTNSDWETEGNDRTDFNLPGMQNQLIEEIIDINPNTVVVLNTGSPINMPWANKAKSIIQSWYAGQEYGEALAEILIGKFNPSGKLPTTFPIRIEDTPAFKHYPGKDLQMNYDEKLFVGYKWYDREKIKTLFPFGHGLSYTQFKYTDLKVEALNNNNNFVCSYRVTNTGKQAGDEISQCYISFKGHKKSDPYKKLQGFDKALIKPGETKEIQIKIESKSFKTWNISKHNWEIEKGV</sequence>
<dbReference type="InterPro" id="IPR037524">
    <property type="entry name" value="PA14/GLEYA"/>
</dbReference>
<dbReference type="Gene3D" id="2.60.40.10">
    <property type="entry name" value="Immunoglobulins"/>
    <property type="match status" value="1"/>
</dbReference>
<dbReference type="SUPFAM" id="SSF51445">
    <property type="entry name" value="(Trans)glycosidases"/>
    <property type="match status" value="1"/>
</dbReference>
<dbReference type="InterPro" id="IPR036962">
    <property type="entry name" value="Glyco_hydro_3_N_sf"/>
</dbReference>
<dbReference type="Gene3D" id="3.20.20.300">
    <property type="entry name" value="Glycoside hydrolase, family 3, N-terminal domain"/>
    <property type="match status" value="1"/>
</dbReference>
<dbReference type="GO" id="GO:0009251">
    <property type="term" value="P:glucan catabolic process"/>
    <property type="evidence" value="ECO:0007669"/>
    <property type="project" value="TreeGrafter"/>
</dbReference>
<comment type="caution">
    <text evidence="4">The sequence shown here is derived from an EMBL/GenBank/DDBJ whole genome shotgun (WGS) entry which is preliminary data.</text>
</comment>
<dbReference type="InterPro" id="IPR011658">
    <property type="entry name" value="PA14_dom"/>
</dbReference>
<dbReference type="Pfam" id="PF14310">
    <property type="entry name" value="Fn3-like"/>
    <property type="match status" value="1"/>
</dbReference>
<dbReference type="InterPro" id="IPR001764">
    <property type="entry name" value="Glyco_hydro_3_N"/>
</dbReference>
<dbReference type="AlphaFoldDB" id="A0A937LJ08"/>
<dbReference type="PROSITE" id="PS51820">
    <property type="entry name" value="PA14"/>
    <property type="match status" value="1"/>
</dbReference>
<gene>
    <name evidence="4" type="ORF">ISQ64_04200</name>
</gene>
<dbReference type="PANTHER" id="PTHR42715:SF10">
    <property type="entry name" value="BETA-GLUCOSIDASE"/>
    <property type="match status" value="1"/>
</dbReference>
<keyword evidence="2 4" id="KW-0378">Hydrolase</keyword>
<dbReference type="EMBL" id="JADHQD010000028">
    <property type="protein sequence ID" value="MBL6818588.1"/>
    <property type="molecule type" value="Genomic_DNA"/>
</dbReference>
<dbReference type="GO" id="GO:0008422">
    <property type="term" value="F:beta-glucosidase activity"/>
    <property type="evidence" value="ECO:0007669"/>
    <property type="project" value="TreeGrafter"/>
</dbReference>
<dbReference type="Pfam" id="PF00933">
    <property type="entry name" value="Glyco_hydro_3"/>
    <property type="match status" value="1"/>
</dbReference>
<dbReference type="InterPro" id="IPR026891">
    <property type="entry name" value="Fn3-like"/>
</dbReference>
<dbReference type="PANTHER" id="PTHR42715">
    <property type="entry name" value="BETA-GLUCOSIDASE"/>
    <property type="match status" value="1"/>
</dbReference>
<dbReference type="PRINTS" id="PR00133">
    <property type="entry name" value="GLHYDRLASE3"/>
</dbReference>
<reference evidence="4" key="1">
    <citation type="submission" date="2020-10" db="EMBL/GenBank/DDBJ databases">
        <title>Microbiome of the Black Sea water column analyzed by genome centric metagenomics.</title>
        <authorList>
            <person name="Cabello-Yeves P.J."/>
            <person name="Callieri C."/>
            <person name="Picazo A."/>
            <person name="Mehrshad M."/>
            <person name="Haro-Moreno J.M."/>
            <person name="Roda-Garcia J."/>
            <person name="Dzembekova N."/>
            <person name="Slabakova V."/>
            <person name="Slabakova N."/>
            <person name="Moncheva S."/>
            <person name="Rodriguez-Valera F."/>
        </authorList>
    </citation>
    <scope>NUCLEOTIDE SEQUENCE</scope>
    <source>
        <strain evidence="4">BS307-5m-G50</strain>
    </source>
</reference>
<dbReference type="Pfam" id="PF01915">
    <property type="entry name" value="Glyco_hydro_3_C"/>
    <property type="match status" value="1"/>
</dbReference>
<protein>
    <submittedName>
        <fullName evidence="4">Glycoside hydrolase family 3 C-terminal domain-containing protein</fullName>
    </submittedName>
</protein>
<dbReference type="Gene3D" id="3.40.50.1700">
    <property type="entry name" value="Glycoside hydrolase family 3 C-terminal domain"/>
    <property type="match status" value="1"/>
</dbReference>
<evidence type="ECO:0000259" key="3">
    <source>
        <dbReference type="PROSITE" id="PS51820"/>
    </source>
</evidence>
<accession>A0A937LJ08</accession>
<dbReference type="InterPro" id="IPR036881">
    <property type="entry name" value="Glyco_hydro_3_C_sf"/>
</dbReference>
<evidence type="ECO:0000256" key="2">
    <source>
        <dbReference type="ARBA" id="ARBA00022801"/>
    </source>
</evidence>
<evidence type="ECO:0000313" key="4">
    <source>
        <dbReference type="EMBL" id="MBL6818588.1"/>
    </source>
</evidence>
<dbReference type="SMART" id="SM00758">
    <property type="entry name" value="PA14"/>
    <property type="match status" value="1"/>
</dbReference>
<comment type="similarity">
    <text evidence="1">Belongs to the glycosyl hydrolase 3 family.</text>
</comment>
<feature type="domain" description="PA14" evidence="3">
    <location>
        <begin position="391"/>
        <end position="544"/>
    </location>
</feature>
<feature type="non-terminal residue" evidence="4">
    <location>
        <position position="788"/>
    </location>
</feature>
<dbReference type="SMART" id="SM01217">
    <property type="entry name" value="Fn3_like"/>
    <property type="match status" value="1"/>
</dbReference>
<evidence type="ECO:0000313" key="5">
    <source>
        <dbReference type="Proteomes" id="UP000711391"/>
    </source>
</evidence>
<organism evidence="4 5">
    <name type="scientific">SAR86 cluster bacterium</name>
    <dbReference type="NCBI Taxonomy" id="2030880"/>
    <lineage>
        <taxon>Bacteria</taxon>
        <taxon>Pseudomonadati</taxon>
        <taxon>Pseudomonadota</taxon>
        <taxon>Gammaproteobacteria</taxon>
        <taxon>SAR86 cluster</taxon>
    </lineage>
</organism>
<dbReference type="InterPro" id="IPR050288">
    <property type="entry name" value="Cellulose_deg_GH3"/>
</dbReference>
<dbReference type="Gene3D" id="2.60.120.260">
    <property type="entry name" value="Galactose-binding domain-like"/>
    <property type="match status" value="1"/>
</dbReference>
<dbReference type="InterPro" id="IPR002772">
    <property type="entry name" value="Glyco_hydro_3_C"/>
</dbReference>
<evidence type="ECO:0000256" key="1">
    <source>
        <dbReference type="ARBA" id="ARBA00005336"/>
    </source>
</evidence>